<keyword evidence="4" id="KW-1185">Reference proteome</keyword>
<proteinExistence type="predicted"/>
<dbReference type="EMBL" id="JAACJM010000114">
    <property type="protein sequence ID" value="KAF5345211.1"/>
    <property type="molecule type" value="Genomic_DNA"/>
</dbReference>
<feature type="compositionally biased region" description="Low complexity" evidence="2">
    <location>
        <begin position="366"/>
        <end position="379"/>
    </location>
</feature>
<feature type="compositionally biased region" description="Low complexity" evidence="2">
    <location>
        <begin position="319"/>
        <end position="331"/>
    </location>
</feature>
<comment type="caution">
    <text evidence="3">The sequence shown here is derived from an EMBL/GenBank/DDBJ whole genome shotgun (WGS) entry which is preliminary data.</text>
</comment>
<dbReference type="Proteomes" id="UP000559256">
    <property type="component" value="Unassembled WGS sequence"/>
</dbReference>
<keyword evidence="1" id="KW-0175">Coiled coil</keyword>
<dbReference type="OrthoDB" id="3017535at2759"/>
<evidence type="ECO:0000313" key="3">
    <source>
        <dbReference type="EMBL" id="KAF5345211.1"/>
    </source>
</evidence>
<reference evidence="3 4" key="1">
    <citation type="journal article" date="2020" name="ISME J.">
        <title>Uncovering the hidden diversity of litter-decomposition mechanisms in mushroom-forming fungi.</title>
        <authorList>
            <person name="Floudas D."/>
            <person name="Bentzer J."/>
            <person name="Ahren D."/>
            <person name="Johansson T."/>
            <person name="Persson P."/>
            <person name="Tunlid A."/>
        </authorList>
    </citation>
    <scope>NUCLEOTIDE SEQUENCE [LARGE SCALE GENOMIC DNA]</scope>
    <source>
        <strain evidence="3 4">CBS 291.85</strain>
    </source>
</reference>
<feature type="region of interest" description="Disordered" evidence="2">
    <location>
        <begin position="343"/>
        <end position="401"/>
    </location>
</feature>
<feature type="compositionally biased region" description="Polar residues" evidence="2">
    <location>
        <begin position="215"/>
        <end position="224"/>
    </location>
</feature>
<evidence type="ECO:0000313" key="4">
    <source>
        <dbReference type="Proteomes" id="UP000559256"/>
    </source>
</evidence>
<feature type="region of interest" description="Disordered" evidence="2">
    <location>
        <begin position="14"/>
        <end position="33"/>
    </location>
</feature>
<dbReference type="AlphaFoldDB" id="A0A8H5CQG3"/>
<name>A0A8H5CQG3_9AGAR</name>
<feature type="coiled-coil region" evidence="1">
    <location>
        <begin position="404"/>
        <end position="438"/>
    </location>
</feature>
<evidence type="ECO:0000256" key="1">
    <source>
        <dbReference type="SAM" id="Coils"/>
    </source>
</evidence>
<sequence>MLTGAGIECWVAKSSSPSEEIPHGDSTTTVSDEGVTTVRTTVPISANGPTTYHLYWRKAEGAEPQSLWCVVKWESPAQARETVQTQVWMSKSNPEKPLSKSTMGTIRLELQRIKGDVVSKRADGKFDDVEFALEDEDKEKPWCLFIFAFQAAPGSEILEKEKAQDKESREASTEASAPGPPEQKTKKRSRPRVSLKVTEESEDGPPTQKRKTTRNPKGTGNTSPKRNKSARGESEQVNGSSRARRSKKNASPDGPNLNNNGMRELTFAPPPPPPLTMVHRMQSMPPPAQPLEKGDMTRMQSMPPPALNGDMSGPSQEPSSSSSALVSSASACQIRPAPSSFLTYPAVFPGYNSHPPGPLTASDSQSSVPSPNLPLASLSAPPPVRIFPHQSPTQERKSLPPMDFTYVNRELEEAEALLRRQQDESMELDAQIAELTRAQTTRVKEQAARIQAENEAKKRWLQALKQASA</sequence>
<organism evidence="3 4">
    <name type="scientific">Tetrapyrgos nigripes</name>
    <dbReference type="NCBI Taxonomy" id="182062"/>
    <lineage>
        <taxon>Eukaryota</taxon>
        <taxon>Fungi</taxon>
        <taxon>Dikarya</taxon>
        <taxon>Basidiomycota</taxon>
        <taxon>Agaricomycotina</taxon>
        <taxon>Agaricomycetes</taxon>
        <taxon>Agaricomycetidae</taxon>
        <taxon>Agaricales</taxon>
        <taxon>Marasmiineae</taxon>
        <taxon>Marasmiaceae</taxon>
        <taxon>Tetrapyrgos</taxon>
    </lineage>
</organism>
<accession>A0A8H5CQG3</accession>
<protein>
    <submittedName>
        <fullName evidence="3">Uncharacterized protein</fullName>
    </submittedName>
</protein>
<feature type="compositionally biased region" description="Basic and acidic residues" evidence="2">
    <location>
        <begin position="160"/>
        <end position="172"/>
    </location>
</feature>
<evidence type="ECO:0000256" key="2">
    <source>
        <dbReference type="SAM" id="MobiDB-lite"/>
    </source>
</evidence>
<feature type="region of interest" description="Disordered" evidence="2">
    <location>
        <begin position="160"/>
        <end position="331"/>
    </location>
</feature>
<gene>
    <name evidence="3" type="ORF">D9758_009658</name>
</gene>